<dbReference type="KEGG" id="gbi:PG2T_03655"/>
<dbReference type="InterPro" id="IPR023772">
    <property type="entry name" value="DNA-bd_HTH_TetR-type_CS"/>
</dbReference>
<keyword evidence="7" id="KW-1185">Reference proteome</keyword>
<dbReference type="PROSITE" id="PS01081">
    <property type="entry name" value="HTH_TETR_1"/>
    <property type="match status" value="1"/>
</dbReference>
<dbReference type="PRINTS" id="PR00455">
    <property type="entry name" value="HTHTETR"/>
</dbReference>
<dbReference type="OrthoDB" id="5816932at2"/>
<keyword evidence="2 4" id="KW-0238">DNA-binding</keyword>
<evidence type="ECO:0000256" key="2">
    <source>
        <dbReference type="ARBA" id="ARBA00023125"/>
    </source>
</evidence>
<dbReference type="Pfam" id="PF00440">
    <property type="entry name" value="TetR_N"/>
    <property type="match status" value="1"/>
</dbReference>
<gene>
    <name evidence="6" type="ORF">PG2T_03655</name>
</gene>
<evidence type="ECO:0000256" key="4">
    <source>
        <dbReference type="PROSITE-ProRule" id="PRU00335"/>
    </source>
</evidence>
<organism evidence="6 7">
    <name type="scientific">Immundisolibacter cernigliae</name>
    <dbReference type="NCBI Taxonomy" id="1810504"/>
    <lineage>
        <taxon>Bacteria</taxon>
        <taxon>Pseudomonadati</taxon>
        <taxon>Pseudomonadota</taxon>
        <taxon>Gammaproteobacteria</taxon>
        <taxon>Immundisolibacterales</taxon>
        <taxon>Immundisolibacteraceae</taxon>
        <taxon>Immundisolibacter</taxon>
    </lineage>
</organism>
<keyword evidence="1" id="KW-0805">Transcription regulation</keyword>
<name>A0A1B1YRG6_9GAMM</name>
<feature type="domain" description="HTH tetR-type" evidence="5">
    <location>
        <begin position="11"/>
        <end position="71"/>
    </location>
</feature>
<dbReference type="PANTHER" id="PTHR30055:SF234">
    <property type="entry name" value="HTH-TYPE TRANSCRIPTIONAL REGULATOR BETI"/>
    <property type="match status" value="1"/>
</dbReference>
<dbReference type="InterPro" id="IPR009057">
    <property type="entry name" value="Homeodomain-like_sf"/>
</dbReference>
<evidence type="ECO:0000313" key="6">
    <source>
        <dbReference type="EMBL" id="ANX03374.1"/>
    </source>
</evidence>
<dbReference type="AlphaFoldDB" id="A0A1B1YRG6"/>
<dbReference type="GO" id="GO:0003700">
    <property type="term" value="F:DNA-binding transcription factor activity"/>
    <property type="evidence" value="ECO:0007669"/>
    <property type="project" value="TreeGrafter"/>
</dbReference>
<dbReference type="RefSeq" id="WP_068802875.1">
    <property type="nucleotide sequence ID" value="NZ_CP014671.1"/>
</dbReference>
<feature type="DNA-binding region" description="H-T-H motif" evidence="4">
    <location>
        <begin position="34"/>
        <end position="53"/>
    </location>
</feature>
<dbReference type="PANTHER" id="PTHR30055">
    <property type="entry name" value="HTH-TYPE TRANSCRIPTIONAL REGULATOR RUTR"/>
    <property type="match status" value="1"/>
</dbReference>
<reference evidence="7" key="1">
    <citation type="submission" date="2016-03" db="EMBL/GenBank/DDBJ databases">
        <title>Complete genome sequence of Solimmundus cernigliae, representing a novel lineage of polycyclic aromatic hydrocarbon degraders within the Gammaproteobacteria.</title>
        <authorList>
            <person name="Singleton D.R."/>
            <person name="Dickey A.N."/>
            <person name="Scholl E.H."/>
            <person name="Wright F.A."/>
            <person name="Aitken M.D."/>
        </authorList>
    </citation>
    <scope>NUCLEOTIDE SEQUENCE [LARGE SCALE GENOMIC DNA]</scope>
    <source>
        <strain evidence="7">TR3.2</strain>
    </source>
</reference>
<accession>A0A1B1YRG6</accession>
<dbReference type="STRING" id="1810504.PG2T_03655"/>
<sequence length="202" mass="22544">MNKLPTPHPSTDTREHLLRLAIRLFAERGYNGLTMRDLAEACAVTAPAFYYYFPSKESLYREAVRAAFAVGMQGIDELVQREYDFEGFVYTFTKLLVDAFARSEGFRTLLIRELLNNNAAHLAFIGEEVLGPAMRRIAELAQPLMPAEDARLVGYSVLSLVIGQFTLAPVRGYVSGDRPGELDAGQVVEHVARLLLHGIRRG</sequence>
<evidence type="ECO:0000256" key="3">
    <source>
        <dbReference type="ARBA" id="ARBA00023163"/>
    </source>
</evidence>
<dbReference type="EMBL" id="CP014671">
    <property type="protein sequence ID" value="ANX03374.1"/>
    <property type="molecule type" value="Genomic_DNA"/>
</dbReference>
<dbReference type="GO" id="GO:0000976">
    <property type="term" value="F:transcription cis-regulatory region binding"/>
    <property type="evidence" value="ECO:0007669"/>
    <property type="project" value="TreeGrafter"/>
</dbReference>
<dbReference type="Proteomes" id="UP000092952">
    <property type="component" value="Chromosome"/>
</dbReference>
<protein>
    <recommendedName>
        <fullName evidence="5">HTH tetR-type domain-containing protein</fullName>
    </recommendedName>
</protein>
<evidence type="ECO:0000256" key="1">
    <source>
        <dbReference type="ARBA" id="ARBA00023015"/>
    </source>
</evidence>
<dbReference type="InterPro" id="IPR050109">
    <property type="entry name" value="HTH-type_TetR-like_transc_reg"/>
</dbReference>
<proteinExistence type="predicted"/>
<keyword evidence="3" id="KW-0804">Transcription</keyword>
<dbReference type="InterPro" id="IPR001647">
    <property type="entry name" value="HTH_TetR"/>
</dbReference>
<dbReference type="SUPFAM" id="SSF46689">
    <property type="entry name" value="Homeodomain-like"/>
    <property type="match status" value="1"/>
</dbReference>
<dbReference type="Gene3D" id="1.10.357.10">
    <property type="entry name" value="Tetracycline Repressor, domain 2"/>
    <property type="match status" value="1"/>
</dbReference>
<evidence type="ECO:0000259" key="5">
    <source>
        <dbReference type="PROSITE" id="PS50977"/>
    </source>
</evidence>
<dbReference type="InParanoid" id="A0A1B1YRG6"/>
<evidence type="ECO:0000313" key="7">
    <source>
        <dbReference type="Proteomes" id="UP000092952"/>
    </source>
</evidence>
<dbReference type="PROSITE" id="PS50977">
    <property type="entry name" value="HTH_TETR_2"/>
    <property type="match status" value="1"/>
</dbReference>